<proteinExistence type="predicted"/>
<sequence>MSENHAENRIEIPASQLESLKAELKEAVALLQAEREAKAEAARLNAEAVARLNAEKEEAVAQLDAERKAKDEAARNLTAVVEINSDATFQARRRRADGTATSVEPLDPDNPMVRKVGANVLNQNTTINDCRTDVTIHEEPEVLLEALLGNQTKVGKMLYQKIVEKGVFYWSFMVDNIKSCDLLLRMQVDRQDQDGVVVGVESVEEEELEATSLPNPHSTATKKVRLLLKEGIIILRLLLFGQTLFTFTAQVDVVEVTKDATIVSPGLFVRSPTSVTRAATIAGITSAITGVTSRTDGAMKMVGVVAEAVKASELFSRLANLFFERLKKEDVIDERRKANFIENGIPNAPPLTEAEENLIAKSMGQVDVAGVIPKWIVNKKIPEQLQAVQDAINEFRQDDRIDASDREEFSELMEERWSEEVNSQEEKLLIDKGQATIKAIMSSANPHKVLESGDPLVTIKSAHLDGDKLGTAIGESILDGGMEEVVAFECLKMSREATRNFHKKGGIKNIVKKML</sequence>
<name>A0A9W7ESY8_9STRA</name>
<dbReference type="EMBL" id="BRXX01000106">
    <property type="protein sequence ID" value="GMH90528.1"/>
    <property type="molecule type" value="Genomic_DNA"/>
</dbReference>
<organism evidence="2 3">
    <name type="scientific">Triparma verrucosa</name>
    <dbReference type="NCBI Taxonomy" id="1606542"/>
    <lineage>
        <taxon>Eukaryota</taxon>
        <taxon>Sar</taxon>
        <taxon>Stramenopiles</taxon>
        <taxon>Ochrophyta</taxon>
        <taxon>Bolidophyceae</taxon>
        <taxon>Parmales</taxon>
        <taxon>Triparmaceae</taxon>
        <taxon>Triparma</taxon>
    </lineage>
</organism>
<gene>
    <name evidence="2" type="ORF">TrVE_jg4181</name>
</gene>
<dbReference type="AlphaFoldDB" id="A0A9W7ESY8"/>
<evidence type="ECO:0000313" key="3">
    <source>
        <dbReference type="Proteomes" id="UP001165160"/>
    </source>
</evidence>
<evidence type="ECO:0000313" key="2">
    <source>
        <dbReference type="EMBL" id="GMH90528.1"/>
    </source>
</evidence>
<protein>
    <submittedName>
        <fullName evidence="2">Uncharacterized protein</fullName>
    </submittedName>
</protein>
<feature type="coiled-coil region" evidence="1">
    <location>
        <begin position="14"/>
        <end position="76"/>
    </location>
</feature>
<reference evidence="3" key="1">
    <citation type="journal article" date="2023" name="Commun. Biol.">
        <title>Genome analysis of Parmales, the sister group of diatoms, reveals the evolutionary specialization of diatoms from phago-mixotrophs to photoautotrophs.</title>
        <authorList>
            <person name="Ban H."/>
            <person name="Sato S."/>
            <person name="Yoshikawa S."/>
            <person name="Yamada K."/>
            <person name="Nakamura Y."/>
            <person name="Ichinomiya M."/>
            <person name="Sato N."/>
            <person name="Blanc-Mathieu R."/>
            <person name="Endo H."/>
            <person name="Kuwata A."/>
            <person name="Ogata H."/>
        </authorList>
    </citation>
    <scope>NUCLEOTIDE SEQUENCE [LARGE SCALE GENOMIC DNA]</scope>
    <source>
        <strain evidence="3">NIES 3699</strain>
    </source>
</reference>
<comment type="caution">
    <text evidence="2">The sequence shown here is derived from an EMBL/GenBank/DDBJ whole genome shotgun (WGS) entry which is preliminary data.</text>
</comment>
<keyword evidence="3" id="KW-1185">Reference proteome</keyword>
<dbReference type="Proteomes" id="UP001165160">
    <property type="component" value="Unassembled WGS sequence"/>
</dbReference>
<accession>A0A9W7ESY8</accession>
<keyword evidence="1" id="KW-0175">Coiled coil</keyword>
<evidence type="ECO:0000256" key="1">
    <source>
        <dbReference type="SAM" id="Coils"/>
    </source>
</evidence>